<evidence type="ECO:0000256" key="6">
    <source>
        <dbReference type="ARBA" id="ARBA00022824"/>
    </source>
</evidence>
<dbReference type="EMBL" id="JARPUR010000003">
    <property type="protein sequence ID" value="KAK4879071.1"/>
    <property type="molecule type" value="Genomic_DNA"/>
</dbReference>
<keyword evidence="7 10" id="KW-1133">Transmembrane helix</keyword>
<dbReference type="GO" id="GO:0006629">
    <property type="term" value="P:lipid metabolic process"/>
    <property type="evidence" value="ECO:0007669"/>
    <property type="project" value="TreeGrafter"/>
</dbReference>
<reference evidence="13" key="1">
    <citation type="submission" date="2023-01" db="EMBL/GenBank/DDBJ databases">
        <title>Key to firefly adult light organ development and bioluminescence: homeobox transcription factors regulate luciferase expression and transportation to peroxisome.</title>
        <authorList>
            <person name="Fu X."/>
        </authorList>
    </citation>
    <scope>NUCLEOTIDE SEQUENCE [LARGE SCALE GENOMIC DNA]</scope>
</reference>
<evidence type="ECO:0000256" key="2">
    <source>
        <dbReference type="ARBA" id="ARBA00004259"/>
    </source>
</evidence>
<dbReference type="InterPro" id="IPR006598">
    <property type="entry name" value="CAP10"/>
</dbReference>
<evidence type="ECO:0000313" key="12">
    <source>
        <dbReference type="EMBL" id="KAK4879071.1"/>
    </source>
</evidence>
<dbReference type="GO" id="GO:0005637">
    <property type="term" value="C:nuclear inner membrane"/>
    <property type="evidence" value="ECO:0007669"/>
    <property type="project" value="TreeGrafter"/>
</dbReference>
<keyword evidence="13" id="KW-1185">Reference proteome</keyword>
<evidence type="ECO:0000313" key="13">
    <source>
        <dbReference type="Proteomes" id="UP001353858"/>
    </source>
</evidence>
<comment type="subcellular location">
    <subcellularLocation>
        <location evidence="1">Endomembrane system</location>
        <topology evidence="1">Multi-pass membrane protein</topology>
    </subcellularLocation>
    <subcellularLocation>
        <location evidence="3">Endoplasmic reticulum membrane</location>
    </subcellularLocation>
    <subcellularLocation>
        <location evidence="2">Nucleus envelope</location>
    </subcellularLocation>
</comment>
<evidence type="ECO:0000256" key="5">
    <source>
        <dbReference type="ARBA" id="ARBA00022692"/>
    </source>
</evidence>
<evidence type="ECO:0000256" key="8">
    <source>
        <dbReference type="ARBA" id="ARBA00023136"/>
    </source>
</evidence>
<dbReference type="InterPro" id="IPR012430">
    <property type="entry name" value="TMEM43_fam"/>
</dbReference>
<accession>A0AAN7PBD2</accession>
<dbReference type="AlphaFoldDB" id="A0AAN7PBD2"/>
<dbReference type="SMART" id="SM00672">
    <property type="entry name" value="CAP10"/>
    <property type="match status" value="1"/>
</dbReference>
<evidence type="ECO:0000256" key="9">
    <source>
        <dbReference type="ARBA" id="ARBA00023242"/>
    </source>
</evidence>
<dbReference type="PANTHER" id="PTHR13416">
    <property type="match status" value="1"/>
</dbReference>
<comment type="caution">
    <text evidence="12">The sequence shown here is derived from an EMBL/GenBank/DDBJ whole genome shotgun (WGS) entry which is preliminary data.</text>
</comment>
<dbReference type="GO" id="GO:0005789">
    <property type="term" value="C:endoplasmic reticulum membrane"/>
    <property type="evidence" value="ECO:0007669"/>
    <property type="project" value="UniProtKB-SubCell"/>
</dbReference>
<comment type="similarity">
    <text evidence="4">Belongs to the TMEM43 family.</text>
</comment>
<gene>
    <name evidence="12" type="ORF">RN001_007217</name>
</gene>
<organism evidence="12 13">
    <name type="scientific">Aquatica leii</name>
    <dbReference type="NCBI Taxonomy" id="1421715"/>
    <lineage>
        <taxon>Eukaryota</taxon>
        <taxon>Metazoa</taxon>
        <taxon>Ecdysozoa</taxon>
        <taxon>Arthropoda</taxon>
        <taxon>Hexapoda</taxon>
        <taxon>Insecta</taxon>
        <taxon>Pterygota</taxon>
        <taxon>Neoptera</taxon>
        <taxon>Endopterygota</taxon>
        <taxon>Coleoptera</taxon>
        <taxon>Polyphaga</taxon>
        <taxon>Elateriformia</taxon>
        <taxon>Elateroidea</taxon>
        <taxon>Lampyridae</taxon>
        <taxon>Luciolinae</taxon>
        <taxon>Aquatica</taxon>
    </lineage>
</organism>
<protein>
    <recommendedName>
        <fullName evidence="11">Glycosyl transferase CAP10 domain-containing protein</fullName>
    </recommendedName>
</protein>
<keyword evidence="8 10" id="KW-0472">Membrane</keyword>
<evidence type="ECO:0000256" key="4">
    <source>
        <dbReference type="ARBA" id="ARBA00006627"/>
    </source>
</evidence>
<dbReference type="Pfam" id="PF07787">
    <property type="entry name" value="TMEM43"/>
    <property type="match status" value="1"/>
</dbReference>
<dbReference type="PANTHER" id="PTHR13416:SF2">
    <property type="entry name" value="TRANSMEMBRANE PROTEIN 43"/>
    <property type="match status" value="1"/>
</dbReference>
<name>A0AAN7PBD2_9COLE</name>
<feature type="transmembrane region" description="Helical" evidence="10">
    <location>
        <begin position="12"/>
        <end position="32"/>
    </location>
</feature>
<proteinExistence type="inferred from homology"/>
<feature type="domain" description="Glycosyl transferase CAP10" evidence="11">
    <location>
        <begin position="450"/>
        <end position="645"/>
    </location>
</feature>
<keyword evidence="9" id="KW-0539">Nucleus</keyword>
<evidence type="ECO:0000256" key="7">
    <source>
        <dbReference type="ARBA" id="ARBA00022989"/>
    </source>
</evidence>
<dbReference type="GO" id="GO:0071763">
    <property type="term" value="P:nuclear membrane organization"/>
    <property type="evidence" value="ECO:0007669"/>
    <property type="project" value="TreeGrafter"/>
</dbReference>
<dbReference type="Proteomes" id="UP001353858">
    <property type="component" value="Unassembled WGS sequence"/>
</dbReference>
<keyword evidence="6" id="KW-0256">Endoplasmic reticulum</keyword>
<evidence type="ECO:0000259" key="11">
    <source>
        <dbReference type="SMART" id="SM00672"/>
    </source>
</evidence>
<evidence type="ECO:0000256" key="1">
    <source>
        <dbReference type="ARBA" id="ARBA00004127"/>
    </source>
</evidence>
<evidence type="ECO:0000256" key="3">
    <source>
        <dbReference type="ARBA" id="ARBA00004586"/>
    </source>
</evidence>
<dbReference type="Pfam" id="PF05686">
    <property type="entry name" value="Glyco_transf_90"/>
    <property type="match status" value="2"/>
</dbReference>
<sequence length="1016" mass="117032">MEITLLDEFKRSWLTSIIGVLLFGAGTWLLTWNEGRAVHHAHSLDEAFNNVIALNPYDRIQPEYDGRLIHICGPLSVEEPLTEPDYGISIQSVKLKRRVQMYQWVEERVQRDYGDVTVSHTSESSDYYYVTEWRDKVVDSSSFYIRHGHQNPTEIPLKNQMQISQLARIGQFVLGPDLKDKFTNYIEVTGDERPERKDIKLHLGLYYHCNDVWNPEVGDIRVQFYYAGISGETVSVVGKQENGVLVPYITSKNHKIFLLREGVLTIAQMFNEEKSDAYYETWKYRATGIFILYGSFVCLTRLMRIIVRRFSSVPNLMAQEITSSTNLVLSVSVSLLIIATACKESSDCTHSKEQTYSRDVNEFSKYLRNYENAQKSYQPCDKSSCNCYMDVINNDLKPFENGITEDMVANIKSRGTKYQIINNRLYRDKDCMFPARCSGIEHFLLKLISKLPNLELIINTRDWPQIHKEYGSFGPIFSFSKTKHYNDIMYPAWSFWEGGPAIGLYPKGIGKWVEHRAEIATVANNTKWDEKIPKAFFRGSRTSAERDPLILLSREKPELVDAQYTKNQAWKSDADTLYAPPASEVSFVDHYSNANKNDINSLLNFVYNNDEIAKTIAENGFSMIWNNLKINDVICYWRKLLLKYTNGVKKHLQKGGNMMSLVRIYLASYLVISIYAFGGNEERFIKKYAMMKIYESCFGSEVIKQVRAEMKAASMKCASYHAPPRPSHRPPPVMKPIPMPIAPPKLDDGILNPDNSLFANAQVSDFDKLNGGILSYRPQKYPYMNFIPQTPYRPFQGGNVYPGFPNPAAVYLANPFQQFMPYNAQPGYGFTYADQPQSYYGGQRTAKHLDTFRQEIETITARMSVRARNVTCIMQELGYLDENMEPNYAQIKDRIKRLPVQSELRDDIEDGVTFCQQFSQCVPEVNKDKSPLSREFFRPMFFFKCYKYKKIEACIMKDVREKYEHLNDGDFDGVDLDLQRNAKSMKFEDEEADLLASTVYDFLYGGNGLPDIADFV</sequence>
<evidence type="ECO:0000256" key="10">
    <source>
        <dbReference type="SAM" id="Phobius"/>
    </source>
</evidence>
<keyword evidence="5 10" id="KW-0812">Transmembrane</keyword>